<dbReference type="InterPro" id="IPR005025">
    <property type="entry name" value="FMN_Rdtase-like_dom"/>
</dbReference>
<dbReference type="GO" id="GO:0003955">
    <property type="term" value="F:NAD(P)H dehydrogenase (quinone) activity"/>
    <property type="evidence" value="ECO:0007669"/>
    <property type="project" value="InterPro"/>
</dbReference>
<evidence type="ECO:0000313" key="4">
    <source>
        <dbReference type="Proteomes" id="UP000005147"/>
    </source>
</evidence>
<gene>
    <name evidence="3" type="ORF">HMPREF9707_01242</name>
</gene>
<evidence type="ECO:0000313" key="3">
    <source>
        <dbReference type="EMBL" id="EKB54314.1"/>
    </source>
</evidence>
<dbReference type="InterPro" id="IPR010089">
    <property type="entry name" value="Flavoprotein_WrbA-like"/>
</dbReference>
<dbReference type="PANTHER" id="PTHR30546:SF23">
    <property type="entry name" value="FLAVOPROTEIN-LIKE PROTEIN YCP4-RELATED"/>
    <property type="match status" value="1"/>
</dbReference>
<dbReference type="RefSeq" id="WP_006701885.1">
    <property type="nucleotide sequence ID" value="NZ_JH932301.1"/>
</dbReference>
<dbReference type="PATRIC" id="fig|883112.3.peg.1236"/>
<comment type="similarity">
    <text evidence="1">Belongs to the WrbA family.</text>
</comment>
<keyword evidence="4" id="KW-1185">Reference proteome</keyword>
<dbReference type="SUPFAM" id="SSF52218">
    <property type="entry name" value="Flavoproteins"/>
    <property type="match status" value="1"/>
</dbReference>
<evidence type="ECO:0000256" key="1">
    <source>
        <dbReference type="ARBA" id="ARBA00006961"/>
    </source>
</evidence>
<comment type="caution">
    <text evidence="3">The sequence shown here is derived from an EMBL/GenBank/DDBJ whole genome shotgun (WGS) entry which is preliminary data.</text>
</comment>
<dbReference type="PANTHER" id="PTHR30546">
    <property type="entry name" value="FLAVODOXIN-RELATED PROTEIN WRBA-RELATED"/>
    <property type="match status" value="1"/>
</dbReference>
<dbReference type="eggNOG" id="COG0655">
    <property type="taxonomic scope" value="Bacteria"/>
</dbReference>
<evidence type="ECO:0000259" key="2">
    <source>
        <dbReference type="PROSITE" id="PS50902"/>
    </source>
</evidence>
<dbReference type="Proteomes" id="UP000005147">
    <property type="component" value="Unassembled WGS sequence"/>
</dbReference>
<proteinExistence type="inferred from homology"/>
<dbReference type="AlphaFoldDB" id="K1ME69"/>
<protein>
    <submittedName>
        <fullName evidence="3">NAD(P)H:quinone oxidoreductase, type IV</fullName>
    </submittedName>
</protein>
<dbReference type="EMBL" id="AGZE01000033">
    <property type="protein sequence ID" value="EKB54314.1"/>
    <property type="molecule type" value="Genomic_DNA"/>
</dbReference>
<dbReference type="PROSITE" id="PS50902">
    <property type="entry name" value="FLAVODOXIN_LIKE"/>
    <property type="match status" value="1"/>
</dbReference>
<name>K1ME69_9LACT</name>
<dbReference type="NCBIfam" id="TIGR01755">
    <property type="entry name" value="flav_wrbA"/>
    <property type="match status" value="1"/>
</dbReference>
<dbReference type="InterPro" id="IPR008254">
    <property type="entry name" value="Flavodoxin/NO_synth"/>
</dbReference>
<sequence length="202" mass="21985">MKLLILYYSSYGTNAELARLAAEAGEAKGAEVRVRKVTELAPDAAIDSQPAWRQHVDATSHIPVATAEDVEWSEAIIFSFPTRFGVMASQMKQFIDTLGGLWAQGKTVNKVVTAFTSTNTTHGGQEITVQSLYTQMMHWGAVIVTPGFTSEAISTLGNPYGISVTTSSDESGAFFQEDHDTVKQAVQDMVHRLLDITEKINA</sequence>
<dbReference type="HOGENOM" id="CLU_051402_0_2_9"/>
<dbReference type="Gene3D" id="3.40.50.360">
    <property type="match status" value="1"/>
</dbReference>
<dbReference type="InterPro" id="IPR029039">
    <property type="entry name" value="Flavoprotein-like_sf"/>
</dbReference>
<dbReference type="Pfam" id="PF03358">
    <property type="entry name" value="FMN_red"/>
    <property type="match status" value="1"/>
</dbReference>
<organism evidence="3 4">
    <name type="scientific">Falseniella ignava CCUG 37419</name>
    <dbReference type="NCBI Taxonomy" id="883112"/>
    <lineage>
        <taxon>Bacteria</taxon>
        <taxon>Bacillati</taxon>
        <taxon>Bacillota</taxon>
        <taxon>Bacilli</taxon>
        <taxon>Lactobacillales</taxon>
        <taxon>Aerococcaceae</taxon>
        <taxon>Falseniella</taxon>
    </lineage>
</organism>
<dbReference type="GO" id="GO:0016020">
    <property type="term" value="C:membrane"/>
    <property type="evidence" value="ECO:0007669"/>
    <property type="project" value="TreeGrafter"/>
</dbReference>
<dbReference type="NCBIfam" id="NF002999">
    <property type="entry name" value="PRK03767.1"/>
    <property type="match status" value="1"/>
</dbReference>
<feature type="domain" description="Flavodoxin-like" evidence="2">
    <location>
        <begin position="3"/>
        <end position="190"/>
    </location>
</feature>
<dbReference type="STRING" id="883112.HMPREF9707_01242"/>
<reference evidence="3 4" key="1">
    <citation type="submission" date="2012-07" db="EMBL/GenBank/DDBJ databases">
        <title>The Genome Sequence of Facklamia ignava CCUG 37419.</title>
        <authorList>
            <consortium name="The Broad Institute Genome Sequencing Platform"/>
            <person name="Earl A."/>
            <person name="Ward D."/>
            <person name="Feldgarden M."/>
            <person name="Gevers D."/>
            <person name="Huys G."/>
            <person name="Walker B."/>
            <person name="Young S.K."/>
            <person name="Zeng Q."/>
            <person name="Gargeya S."/>
            <person name="Fitzgerald M."/>
            <person name="Haas B."/>
            <person name="Abouelleil A."/>
            <person name="Alvarado L."/>
            <person name="Arachchi H.M."/>
            <person name="Berlin A.M."/>
            <person name="Chapman S.B."/>
            <person name="Goldberg J."/>
            <person name="Griggs A."/>
            <person name="Gujja S."/>
            <person name="Hansen M."/>
            <person name="Howarth C."/>
            <person name="Imamovic A."/>
            <person name="Larimer J."/>
            <person name="McCowen C."/>
            <person name="Montmayeur A."/>
            <person name="Murphy C."/>
            <person name="Neiman D."/>
            <person name="Pearson M."/>
            <person name="Priest M."/>
            <person name="Roberts A."/>
            <person name="Saif S."/>
            <person name="Shea T."/>
            <person name="Sisk P."/>
            <person name="Sykes S."/>
            <person name="Wortman J."/>
            <person name="Nusbaum C."/>
            <person name="Birren B."/>
        </authorList>
    </citation>
    <scope>NUCLEOTIDE SEQUENCE [LARGE SCALE GENOMIC DNA]</scope>
    <source>
        <strain evidence="3 4">CCUG 37419</strain>
    </source>
</reference>
<accession>K1ME69</accession>
<dbReference type="GO" id="GO:0010181">
    <property type="term" value="F:FMN binding"/>
    <property type="evidence" value="ECO:0007669"/>
    <property type="project" value="InterPro"/>
</dbReference>